<feature type="non-terminal residue" evidence="1">
    <location>
        <position position="1"/>
    </location>
</feature>
<protein>
    <submittedName>
        <fullName evidence="1">Uncharacterized protein</fullName>
    </submittedName>
</protein>
<dbReference type="EMBL" id="JABSTQ010010890">
    <property type="protein sequence ID" value="KAG0417058.1"/>
    <property type="molecule type" value="Genomic_DNA"/>
</dbReference>
<keyword evidence="2" id="KW-1185">Reference proteome</keyword>
<feature type="non-terminal residue" evidence="1">
    <location>
        <position position="61"/>
    </location>
</feature>
<reference evidence="1 2" key="1">
    <citation type="journal article" date="2020" name="Cell">
        <title>Large-Scale Comparative Analyses of Tick Genomes Elucidate Their Genetic Diversity and Vector Capacities.</title>
        <authorList>
            <consortium name="Tick Genome and Microbiome Consortium (TIGMIC)"/>
            <person name="Jia N."/>
            <person name="Wang J."/>
            <person name="Shi W."/>
            <person name="Du L."/>
            <person name="Sun Y."/>
            <person name="Zhan W."/>
            <person name="Jiang J.F."/>
            <person name="Wang Q."/>
            <person name="Zhang B."/>
            <person name="Ji P."/>
            <person name="Bell-Sakyi L."/>
            <person name="Cui X.M."/>
            <person name="Yuan T.T."/>
            <person name="Jiang B.G."/>
            <person name="Yang W.F."/>
            <person name="Lam T.T."/>
            <person name="Chang Q.C."/>
            <person name="Ding S.J."/>
            <person name="Wang X.J."/>
            <person name="Zhu J.G."/>
            <person name="Ruan X.D."/>
            <person name="Zhao L."/>
            <person name="Wei J.T."/>
            <person name="Ye R.Z."/>
            <person name="Que T.C."/>
            <person name="Du C.H."/>
            <person name="Zhou Y.H."/>
            <person name="Cheng J.X."/>
            <person name="Dai P.F."/>
            <person name="Guo W.B."/>
            <person name="Han X.H."/>
            <person name="Huang E.J."/>
            <person name="Li L.F."/>
            <person name="Wei W."/>
            <person name="Gao Y.C."/>
            <person name="Liu J.Z."/>
            <person name="Shao H.Z."/>
            <person name="Wang X."/>
            <person name="Wang C.C."/>
            <person name="Yang T.C."/>
            <person name="Huo Q.B."/>
            <person name="Li W."/>
            <person name="Chen H.Y."/>
            <person name="Chen S.E."/>
            <person name="Zhou L.G."/>
            <person name="Ni X.B."/>
            <person name="Tian J.H."/>
            <person name="Sheng Y."/>
            <person name="Liu T."/>
            <person name="Pan Y.S."/>
            <person name="Xia L.Y."/>
            <person name="Li J."/>
            <person name="Zhao F."/>
            <person name="Cao W.C."/>
        </authorList>
    </citation>
    <scope>NUCLEOTIDE SEQUENCE [LARGE SCALE GENOMIC DNA]</scope>
    <source>
        <strain evidence="1">Iper-2018</strain>
    </source>
</reference>
<evidence type="ECO:0000313" key="2">
    <source>
        <dbReference type="Proteomes" id="UP000805193"/>
    </source>
</evidence>
<name>A0AC60PBM3_IXOPE</name>
<gene>
    <name evidence="1" type="ORF">HPB47_005920</name>
</gene>
<accession>A0AC60PBM3</accession>
<proteinExistence type="predicted"/>
<dbReference type="Proteomes" id="UP000805193">
    <property type="component" value="Unassembled WGS sequence"/>
</dbReference>
<evidence type="ECO:0000313" key="1">
    <source>
        <dbReference type="EMBL" id="KAG0417058.1"/>
    </source>
</evidence>
<organism evidence="1 2">
    <name type="scientific">Ixodes persulcatus</name>
    <name type="common">Taiga tick</name>
    <dbReference type="NCBI Taxonomy" id="34615"/>
    <lineage>
        <taxon>Eukaryota</taxon>
        <taxon>Metazoa</taxon>
        <taxon>Ecdysozoa</taxon>
        <taxon>Arthropoda</taxon>
        <taxon>Chelicerata</taxon>
        <taxon>Arachnida</taxon>
        <taxon>Acari</taxon>
        <taxon>Parasitiformes</taxon>
        <taxon>Ixodida</taxon>
        <taxon>Ixodoidea</taxon>
        <taxon>Ixodidae</taxon>
        <taxon>Ixodinae</taxon>
        <taxon>Ixodes</taxon>
    </lineage>
</organism>
<comment type="caution">
    <text evidence="1">The sequence shown here is derived from an EMBL/GenBank/DDBJ whole genome shotgun (WGS) entry which is preliminary data.</text>
</comment>
<sequence>QDQSPRAAASPRNDVFKTNRCLLSVVEAYATLPLGSRERRPLHKESLVARDVTVCVSRRQL</sequence>